<evidence type="ECO:0000259" key="6">
    <source>
        <dbReference type="PROSITE" id="PS50089"/>
    </source>
</evidence>
<feature type="compositionally biased region" description="Low complexity" evidence="5">
    <location>
        <begin position="260"/>
        <end position="313"/>
    </location>
</feature>
<dbReference type="PANTHER" id="PTHR47094">
    <property type="entry name" value="ELFLESS, ISOFORM B"/>
    <property type="match status" value="1"/>
</dbReference>
<proteinExistence type="predicted"/>
<keyword evidence="8" id="KW-1185">Reference proteome</keyword>
<evidence type="ECO:0000256" key="1">
    <source>
        <dbReference type="ARBA" id="ARBA00022723"/>
    </source>
</evidence>
<comment type="caution">
    <text evidence="7">The sequence shown here is derived from an EMBL/GenBank/DDBJ whole genome shotgun (WGS) entry which is preliminary data.</text>
</comment>
<gene>
    <name evidence="7" type="ORF">OC842_005720</name>
</gene>
<dbReference type="SUPFAM" id="SSF57850">
    <property type="entry name" value="RING/U-box"/>
    <property type="match status" value="1"/>
</dbReference>
<dbReference type="GO" id="GO:0140082">
    <property type="term" value="F:SUMO-ubiquitin ligase activity"/>
    <property type="evidence" value="ECO:0007669"/>
    <property type="project" value="TreeGrafter"/>
</dbReference>
<keyword evidence="2 4" id="KW-0863">Zinc-finger</keyword>
<dbReference type="AlphaFoldDB" id="A0AAN6G7F8"/>
<feature type="region of interest" description="Disordered" evidence="5">
    <location>
        <begin position="444"/>
        <end position="465"/>
    </location>
</feature>
<dbReference type="PROSITE" id="PS00518">
    <property type="entry name" value="ZF_RING_1"/>
    <property type="match status" value="1"/>
</dbReference>
<dbReference type="GO" id="GO:0006511">
    <property type="term" value="P:ubiquitin-dependent protein catabolic process"/>
    <property type="evidence" value="ECO:0007669"/>
    <property type="project" value="TreeGrafter"/>
</dbReference>
<dbReference type="InterPro" id="IPR027370">
    <property type="entry name" value="Znf-RING_euk"/>
</dbReference>
<dbReference type="GO" id="GO:0008270">
    <property type="term" value="F:zinc ion binding"/>
    <property type="evidence" value="ECO:0007669"/>
    <property type="project" value="UniProtKB-KW"/>
</dbReference>
<evidence type="ECO:0000256" key="3">
    <source>
        <dbReference type="ARBA" id="ARBA00022833"/>
    </source>
</evidence>
<feature type="region of interest" description="Disordered" evidence="5">
    <location>
        <begin position="237"/>
        <end position="313"/>
    </location>
</feature>
<sequence length="532" mass="54881">MRLPPLPPRQPIETIVIEDSDSDPDMPEVVGESINRSALASAANKDFHLPGPGQRGQLAPSLPTRRGGGGGGQQQPLQHNHSSSGGLSERAKAKSRALDPPLPSSLLSPAATEPLPYHADPNATPISLPLLSTYNCPICFCPPVNAVTTPCGHVFCGSCLFDALLTQNKKKQEEDLERRIFVSGRLSGWSLPYHLPPALTEAHLGLLAARRVDQQQDIRARTSLRATANANAAASASAAGGSSNAASSSTAGGGLGVGGSSNSSSSSSSRTSASHAAGHSIPALSSAATSNAASGSSSAAQGSASGSGSAASDLSNSNFMNGARAAAQNAFDRLRPFAFAMFHPLPSEFRSASPADGMPPSSQGSSVASSDRYDSPSPSSVASSSSGSGSGAGMAYPRPHPGMTVTNPLANPRSASPGHAARALHNLAGICPLCRGQIAKGFNVNRRSRPPSHKYVHRDGTPRRSVNNIDSCRGKVVGLRLTLGRPVDDPFSVSLERSKKRLHVEIDELESDDDICLAPPAQSRQRTCPATS</sequence>
<feature type="compositionally biased region" description="Polar residues" evidence="5">
    <location>
        <begin position="76"/>
        <end position="86"/>
    </location>
</feature>
<evidence type="ECO:0000313" key="7">
    <source>
        <dbReference type="EMBL" id="KAK0524794.1"/>
    </source>
</evidence>
<dbReference type="Pfam" id="PF13445">
    <property type="entry name" value="zf-RING_UBOX"/>
    <property type="match status" value="1"/>
</dbReference>
<keyword evidence="1" id="KW-0479">Metal-binding</keyword>
<feature type="compositionally biased region" description="Low complexity" evidence="5">
    <location>
        <begin position="237"/>
        <end position="250"/>
    </location>
</feature>
<protein>
    <recommendedName>
        <fullName evidence="6">RING-type domain-containing protein</fullName>
    </recommendedName>
</protein>
<organism evidence="7 8">
    <name type="scientific">Tilletia horrida</name>
    <dbReference type="NCBI Taxonomy" id="155126"/>
    <lineage>
        <taxon>Eukaryota</taxon>
        <taxon>Fungi</taxon>
        <taxon>Dikarya</taxon>
        <taxon>Basidiomycota</taxon>
        <taxon>Ustilaginomycotina</taxon>
        <taxon>Exobasidiomycetes</taxon>
        <taxon>Tilletiales</taxon>
        <taxon>Tilletiaceae</taxon>
        <taxon>Tilletia</taxon>
    </lineage>
</organism>
<dbReference type="InterPro" id="IPR013083">
    <property type="entry name" value="Znf_RING/FYVE/PHD"/>
</dbReference>
<feature type="region of interest" description="Disordered" evidence="5">
    <location>
        <begin position="351"/>
        <end position="417"/>
    </location>
</feature>
<accession>A0AAN6G7F8</accession>
<dbReference type="InterPro" id="IPR049627">
    <property type="entry name" value="SLX8"/>
</dbReference>
<evidence type="ECO:0000256" key="5">
    <source>
        <dbReference type="SAM" id="MobiDB-lite"/>
    </source>
</evidence>
<dbReference type="InterPro" id="IPR001841">
    <property type="entry name" value="Znf_RING"/>
</dbReference>
<feature type="domain" description="RING-type" evidence="6">
    <location>
        <begin position="136"/>
        <end position="160"/>
    </location>
</feature>
<feature type="compositionally biased region" description="Pro residues" evidence="5">
    <location>
        <begin position="1"/>
        <end position="10"/>
    </location>
</feature>
<dbReference type="EMBL" id="JAPDMQ010000433">
    <property type="protein sequence ID" value="KAK0524794.1"/>
    <property type="molecule type" value="Genomic_DNA"/>
</dbReference>
<reference evidence="7" key="1">
    <citation type="journal article" date="2023" name="PhytoFront">
        <title>Draft Genome Resources of Seven Strains of Tilletia horrida, Causal Agent of Kernel Smut of Rice.</title>
        <authorList>
            <person name="Khanal S."/>
            <person name="Antony Babu S."/>
            <person name="Zhou X.G."/>
        </authorList>
    </citation>
    <scope>NUCLEOTIDE SEQUENCE</scope>
    <source>
        <strain evidence="7">TX3</strain>
    </source>
</reference>
<dbReference type="InterPro" id="IPR017907">
    <property type="entry name" value="Znf_RING_CS"/>
</dbReference>
<feature type="region of interest" description="Disordered" evidence="5">
    <location>
        <begin position="1"/>
        <end position="109"/>
    </location>
</feature>
<dbReference type="PANTHER" id="PTHR47094:SF1">
    <property type="entry name" value="RING-TYPE E3 UBIQUITIN TRANSFERASE"/>
    <property type="match status" value="1"/>
</dbReference>
<evidence type="ECO:0000256" key="4">
    <source>
        <dbReference type="PROSITE-ProRule" id="PRU00175"/>
    </source>
</evidence>
<dbReference type="Gene3D" id="3.30.40.10">
    <property type="entry name" value="Zinc/RING finger domain, C3HC4 (zinc finger)"/>
    <property type="match status" value="1"/>
</dbReference>
<dbReference type="Proteomes" id="UP001176521">
    <property type="component" value="Unassembled WGS sequence"/>
</dbReference>
<dbReference type="SMART" id="SM00184">
    <property type="entry name" value="RING"/>
    <property type="match status" value="1"/>
</dbReference>
<dbReference type="GO" id="GO:0061630">
    <property type="term" value="F:ubiquitin protein ligase activity"/>
    <property type="evidence" value="ECO:0007669"/>
    <property type="project" value="InterPro"/>
</dbReference>
<dbReference type="GO" id="GO:0033768">
    <property type="term" value="C:SUMO-targeted ubiquitin ligase complex"/>
    <property type="evidence" value="ECO:0007669"/>
    <property type="project" value="TreeGrafter"/>
</dbReference>
<name>A0AAN6G7F8_9BASI</name>
<feature type="compositionally biased region" description="Basic residues" evidence="5">
    <location>
        <begin position="446"/>
        <end position="456"/>
    </location>
</feature>
<feature type="compositionally biased region" description="Low complexity" evidence="5">
    <location>
        <begin position="361"/>
        <end position="387"/>
    </location>
</feature>
<evidence type="ECO:0000256" key="2">
    <source>
        <dbReference type="ARBA" id="ARBA00022771"/>
    </source>
</evidence>
<feature type="compositionally biased region" description="Acidic residues" evidence="5">
    <location>
        <begin position="16"/>
        <end position="26"/>
    </location>
</feature>
<dbReference type="GO" id="GO:0032183">
    <property type="term" value="F:SUMO binding"/>
    <property type="evidence" value="ECO:0007669"/>
    <property type="project" value="TreeGrafter"/>
</dbReference>
<dbReference type="PROSITE" id="PS50089">
    <property type="entry name" value="ZF_RING_2"/>
    <property type="match status" value="1"/>
</dbReference>
<keyword evidence="3" id="KW-0862">Zinc</keyword>
<evidence type="ECO:0000313" key="8">
    <source>
        <dbReference type="Proteomes" id="UP001176521"/>
    </source>
</evidence>